<protein>
    <submittedName>
        <fullName evidence="2">Uncharacterized protein</fullName>
    </submittedName>
</protein>
<sequence>MNPLQPLVTWLAGVFAIVKNWVTPLLTIIIPLATPVAVLVEAVRNPEGWVNEVMCRLVDMIGGVLPEMPQGMTLAGLISSAGVEGFGAYVIGEILSAIAIIVSVDIIIKIWKWLPFT</sequence>
<feature type="transmembrane region" description="Helical" evidence="1">
    <location>
        <begin position="86"/>
        <end position="108"/>
    </location>
</feature>
<keyword evidence="1" id="KW-0812">Transmembrane</keyword>
<gene>
    <name evidence="2" type="ORF">SAY89_11930</name>
</gene>
<dbReference type="AlphaFoldDB" id="A0AAF0Z8T9"/>
<accession>A0AAF0Z8T9</accession>
<name>A0AAF0Z8T9_9CHRO</name>
<keyword evidence="1" id="KW-0472">Membrane</keyword>
<dbReference type="RefSeq" id="WP_320001050.1">
    <property type="nucleotide sequence ID" value="NZ_CP138348.1"/>
</dbReference>
<proteinExistence type="predicted"/>
<reference evidence="2" key="1">
    <citation type="submission" date="2023-11" db="EMBL/GenBank/DDBJ databases">
        <title>Genome sequence of Cyanobacterium aponinum BCRC AL20115.</title>
        <authorList>
            <person name="Chang H.-Y."/>
            <person name="Lin K.-M."/>
            <person name="Hsueh H.-T."/>
            <person name="Chu H.-A."/>
            <person name="Kuo C.-H."/>
        </authorList>
    </citation>
    <scope>NUCLEOTIDE SEQUENCE</scope>
    <source>
        <strain evidence="2">AL20115</strain>
    </source>
</reference>
<keyword evidence="1" id="KW-1133">Transmembrane helix</keyword>
<dbReference type="EMBL" id="CP138348">
    <property type="protein sequence ID" value="WPF87513.1"/>
    <property type="molecule type" value="Genomic_DNA"/>
</dbReference>
<feature type="transmembrane region" description="Helical" evidence="1">
    <location>
        <begin position="7"/>
        <end position="30"/>
    </location>
</feature>
<evidence type="ECO:0000313" key="2">
    <source>
        <dbReference type="EMBL" id="WPF87513.1"/>
    </source>
</evidence>
<organism evidence="2">
    <name type="scientific">Cyanobacterium aponinum AL20115</name>
    <dbReference type="NCBI Taxonomy" id="3090662"/>
    <lineage>
        <taxon>Bacteria</taxon>
        <taxon>Bacillati</taxon>
        <taxon>Cyanobacteriota</taxon>
        <taxon>Cyanophyceae</taxon>
        <taxon>Oscillatoriophycideae</taxon>
        <taxon>Chroococcales</taxon>
        <taxon>Geminocystaceae</taxon>
        <taxon>Cyanobacterium</taxon>
    </lineage>
</organism>
<evidence type="ECO:0000256" key="1">
    <source>
        <dbReference type="SAM" id="Phobius"/>
    </source>
</evidence>